<dbReference type="EMBL" id="JARAKH010000010">
    <property type="protein sequence ID" value="KAK8400540.1"/>
    <property type="molecule type" value="Genomic_DNA"/>
</dbReference>
<evidence type="ECO:0000256" key="1">
    <source>
        <dbReference type="SAM" id="MobiDB-lite"/>
    </source>
</evidence>
<keyword evidence="3" id="KW-1185">Reference proteome</keyword>
<accession>A0AAW0UKD2</accession>
<dbReference type="AlphaFoldDB" id="A0AAW0UKD2"/>
<name>A0AAW0UKD2_SCYPA</name>
<comment type="caution">
    <text evidence="2">The sequence shown here is derived from an EMBL/GenBank/DDBJ whole genome shotgun (WGS) entry which is preliminary data.</text>
</comment>
<evidence type="ECO:0000313" key="2">
    <source>
        <dbReference type="EMBL" id="KAK8400540.1"/>
    </source>
</evidence>
<dbReference type="Proteomes" id="UP001487740">
    <property type="component" value="Unassembled WGS sequence"/>
</dbReference>
<proteinExistence type="predicted"/>
<sequence>MACQSPPPVSCSLRPPPGALHHSALLSPQVVTSDCPYRVTVPESSPLKSSPRGGGVASSRHALPRPSSVFTRLPVKDMLSHLGGIKFAKVATPLTRHGSEPVRRGRLLPECLHQKQQLFWKACVPPPNLSITVPQRPATRHHNQGRRNIRYLSRCHYRDLHLKQPVIRVVIESRWENLASELANTTQKGGVHRRGRRVQTVLAAWRLARALLITVDGNETPMIF</sequence>
<evidence type="ECO:0000313" key="3">
    <source>
        <dbReference type="Proteomes" id="UP001487740"/>
    </source>
</evidence>
<reference evidence="2 3" key="1">
    <citation type="submission" date="2023-03" db="EMBL/GenBank/DDBJ databases">
        <title>High-quality genome of Scylla paramamosain provides insights in environmental adaptation.</title>
        <authorList>
            <person name="Zhang L."/>
        </authorList>
    </citation>
    <scope>NUCLEOTIDE SEQUENCE [LARGE SCALE GENOMIC DNA]</scope>
    <source>
        <strain evidence="2">LZ_2023a</strain>
        <tissue evidence="2">Muscle</tissue>
    </source>
</reference>
<protein>
    <submittedName>
        <fullName evidence="2">Uncharacterized protein</fullName>
    </submittedName>
</protein>
<feature type="region of interest" description="Disordered" evidence="1">
    <location>
        <begin position="41"/>
        <end position="63"/>
    </location>
</feature>
<organism evidence="2 3">
    <name type="scientific">Scylla paramamosain</name>
    <name type="common">Mud crab</name>
    <dbReference type="NCBI Taxonomy" id="85552"/>
    <lineage>
        <taxon>Eukaryota</taxon>
        <taxon>Metazoa</taxon>
        <taxon>Ecdysozoa</taxon>
        <taxon>Arthropoda</taxon>
        <taxon>Crustacea</taxon>
        <taxon>Multicrustacea</taxon>
        <taxon>Malacostraca</taxon>
        <taxon>Eumalacostraca</taxon>
        <taxon>Eucarida</taxon>
        <taxon>Decapoda</taxon>
        <taxon>Pleocyemata</taxon>
        <taxon>Brachyura</taxon>
        <taxon>Eubrachyura</taxon>
        <taxon>Portunoidea</taxon>
        <taxon>Portunidae</taxon>
        <taxon>Portuninae</taxon>
        <taxon>Scylla</taxon>
    </lineage>
</organism>
<gene>
    <name evidence="2" type="ORF">O3P69_003301</name>
</gene>